<feature type="transmembrane region" description="Helical" evidence="1">
    <location>
        <begin position="287"/>
        <end position="308"/>
    </location>
</feature>
<evidence type="ECO:0000313" key="3">
    <source>
        <dbReference type="EMBL" id="CAG5084618.1"/>
    </source>
</evidence>
<dbReference type="Proteomes" id="UP000683507">
    <property type="component" value="Chromosome"/>
</dbReference>
<dbReference type="RefSeq" id="WP_258542745.1">
    <property type="nucleotide sequence ID" value="NZ_OU015584.1"/>
</dbReference>
<dbReference type="InterPro" id="IPR001173">
    <property type="entry name" value="Glyco_trans_2-like"/>
</dbReference>
<organism evidence="3 4">
    <name type="scientific">Parvicella tangerina</name>
    <dbReference type="NCBI Taxonomy" id="2829795"/>
    <lineage>
        <taxon>Bacteria</taxon>
        <taxon>Pseudomonadati</taxon>
        <taxon>Bacteroidota</taxon>
        <taxon>Flavobacteriia</taxon>
        <taxon>Flavobacteriales</taxon>
        <taxon>Parvicellaceae</taxon>
        <taxon>Parvicella</taxon>
    </lineage>
</organism>
<dbReference type="InterPro" id="IPR029044">
    <property type="entry name" value="Nucleotide-diphossugar_trans"/>
</dbReference>
<dbReference type="AlphaFoldDB" id="A0A916JP28"/>
<dbReference type="PANTHER" id="PTHR43179">
    <property type="entry name" value="RHAMNOSYLTRANSFERASE WBBL"/>
    <property type="match status" value="1"/>
</dbReference>
<keyword evidence="1" id="KW-0812">Transmembrane</keyword>
<feature type="transmembrane region" description="Helical" evidence="1">
    <location>
        <begin position="549"/>
        <end position="569"/>
    </location>
</feature>
<dbReference type="SUPFAM" id="SSF53448">
    <property type="entry name" value="Nucleotide-diphospho-sugar transferases"/>
    <property type="match status" value="1"/>
</dbReference>
<feature type="transmembrane region" description="Helical" evidence="1">
    <location>
        <begin position="380"/>
        <end position="398"/>
    </location>
</feature>
<protein>
    <recommendedName>
        <fullName evidence="2">Glycosyltransferase 2-like domain-containing protein</fullName>
    </recommendedName>
</protein>
<evidence type="ECO:0000256" key="1">
    <source>
        <dbReference type="SAM" id="Phobius"/>
    </source>
</evidence>
<sequence length="657" mass="74922">MDLSVVIVNYNVKHFLEQCLNSVAIAMKGLSVEVFVVDNISIDGSVEMVQEKFPWVKLIANKENVGFSRANNQAIRIAEGRYVLLLNPDTVVEEDTFRKTIRFMDEHPDCGGLGVKMIDGKGEFLPESKRGLPTPSVAFYKISGLAKLFPKSKKFGKYHLGYLPKEETNEIEILSGAFMMMRKETLDKVGLLDEEFFMYGEDIDLSYRIILGGYKNYYYPETSIIHYKGESTKKSSINYVFVFYNAMIIFAKKHFSEKNAKLFSFFINIAIYIRAGMAIVSRFAKRMTLPFIDFLMVFGGFGVISYYYQQFKQSLEEGFEFETDVLLYELPLFALIVVLSIFLFGGYDKPIRLLSSTKGVLLGTLIILAVYGLLPKDYQFSRFVILIGSLLSGILVAINRWMLSLVKVEGYSLEDATKKRFLVVGDEGERDRIEPLLKQTTTISYLGSFLPAELENKQDETNIGALQRISDYIYINKINEVIFSVKNLSMQRIIETMSFLKTSRDVDYKIAQPDSMYLIGSNSIHTSGDLYILDLNSISSVANRRAKRVFDFLASLFLMLAFPVVLVLNKLNFQALKNVFLVLIGKRTWVGYFKMPKEHMNKVPSIKKGVIPCELIAHHDQKTVMKMNQIYAKDYSWTKDFSLLMRSLNHLAGAGVE</sequence>
<proteinExistence type="predicted"/>
<gene>
    <name evidence="3" type="ORF">CRYO30217_02522</name>
</gene>
<dbReference type="EMBL" id="OU015584">
    <property type="protein sequence ID" value="CAG5084618.1"/>
    <property type="molecule type" value="Genomic_DNA"/>
</dbReference>
<dbReference type="PANTHER" id="PTHR43179:SF7">
    <property type="entry name" value="RHAMNOSYLTRANSFERASE WBBL"/>
    <property type="match status" value="1"/>
</dbReference>
<dbReference type="KEGG" id="ptan:CRYO30217_02522"/>
<keyword evidence="1" id="KW-1133">Transmembrane helix</keyword>
<accession>A0A916JP28</accession>
<evidence type="ECO:0000259" key="2">
    <source>
        <dbReference type="Pfam" id="PF00535"/>
    </source>
</evidence>
<feature type="transmembrane region" description="Helical" evidence="1">
    <location>
        <begin position="237"/>
        <end position="256"/>
    </location>
</feature>
<keyword evidence="1" id="KW-0472">Membrane</keyword>
<dbReference type="CDD" id="cd04186">
    <property type="entry name" value="GT_2_like_c"/>
    <property type="match status" value="1"/>
</dbReference>
<name>A0A916JP28_9FLAO</name>
<feature type="transmembrane region" description="Helical" evidence="1">
    <location>
        <begin position="328"/>
        <end position="347"/>
    </location>
</feature>
<feature type="transmembrane region" description="Helical" evidence="1">
    <location>
        <begin position="359"/>
        <end position="374"/>
    </location>
</feature>
<evidence type="ECO:0000313" key="4">
    <source>
        <dbReference type="Proteomes" id="UP000683507"/>
    </source>
</evidence>
<feature type="transmembrane region" description="Helical" evidence="1">
    <location>
        <begin position="262"/>
        <end position="280"/>
    </location>
</feature>
<reference evidence="3" key="1">
    <citation type="submission" date="2021-04" db="EMBL/GenBank/DDBJ databases">
        <authorList>
            <person name="Rodrigo-Torres L."/>
            <person name="Arahal R. D."/>
            <person name="Lucena T."/>
        </authorList>
    </citation>
    <scope>NUCLEOTIDE SEQUENCE</scope>
    <source>
        <strain evidence="3">AS29M-1</strain>
    </source>
</reference>
<dbReference type="Pfam" id="PF00535">
    <property type="entry name" value="Glycos_transf_2"/>
    <property type="match status" value="1"/>
</dbReference>
<dbReference type="Gene3D" id="3.90.550.10">
    <property type="entry name" value="Spore Coat Polysaccharide Biosynthesis Protein SpsA, Chain A"/>
    <property type="match status" value="1"/>
</dbReference>
<feature type="domain" description="Glycosyltransferase 2-like" evidence="2">
    <location>
        <begin position="4"/>
        <end position="188"/>
    </location>
</feature>
<keyword evidence="4" id="KW-1185">Reference proteome</keyword>